<sequence>MGASICWPSRRPLRAAEVPAVLDVRERPAQLRLIACASLELLGAMRG</sequence>
<keyword evidence="2" id="KW-1185">Reference proteome</keyword>
<evidence type="ECO:0000313" key="1">
    <source>
        <dbReference type="EMBL" id="MBB5938280.1"/>
    </source>
</evidence>
<accession>A0A7W9V0M7</accession>
<protein>
    <submittedName>
        <fullName evidence="1">Uncharacterized protein</fullName>
    </submittedName>
</protein>
<reference evidence="1 2" key="1">
    <citation type="submission" date="2020-08" db="EMBL/GenBank/DDBJ databases">
        <title>Genomic Encyclopedia of Type Strains, Phase III (KMG-III): the genomes of soil and plant-associated and newly described type strains.</title>
        <authorList>
            <person name="Whitman W."/>
        </authorList>
    </citation>
    <scope>NUCLEOTIDE SEQUENCE [LARGE SCALE GENOMIC DNA]</scope>
    <source>
        <strain evidence="1 2">CECT 8305</strain>
    </source>
</reference>
<comment type="caution">
    <text evidence="1">The sequence shown here is derived from an EMBL/GenBank/DDBJ whole genome shotgun (WGS) entry which is preliminary data.</text>
</comment>
<dbReference type="AlphaFoldDB" id="A0A7W9V0M7"/>
<name>A0A7W9V0M7_9ACTN</name>
<gene>
    <name evidence="1" type="ORF">FHS42_005368</name>
</gene>
<organism evidence="1 2">
    <name type="scientific">Streptomyces zagrosensis</name>
    <dbReference type="NCBI Taxonomy" id="1042984"/>
    <lineage>
        <taxon>Bacteria</taxon>
        <taxon>Bacillati</taxon>
        <taxon>Actinomycetota</taxon>
        <taxon>Actinomycetes</taxon>
        <taxon>Kitasatosporales</taxon>
        <taxon>Streptomycetaceae</taxon>
        <taxon>Streptomyces</taxon>
    </lineage>
</organism>
<dbReference type="Proteomes" id="UP000588098">
    <property type="component" value="Unassembled WGS sequence"/>
</dbReference>
<proteinExistence type="predicted"/>
<dbReference type="EMBL" id="JACHJL010000015">
    <property type="protein sequence ID" value="MBB5938280.1"/>
    <property type="molecule type" value="Genomic_DNA"/>
</dbReference>
<evidence type="ECO:0000313" key="2">
    <source>
        <dbReference type="Proteomes" id="UP000588098"/>
    </source>
</evidence>